<keyword evidence="8 12" id="KW-0067">ATP-binding</keyword>
<dbReference type="Pfam" id="PF03822">
    <property type="entry name" value="NAF"/>
    <property type="match status" value="1"/>
</dbReference>
<evidence type="ECO:0000259" key="15">
    <source>
        <dbReference type="PROSITE" id="PS50816"/>
    </source>
</evidence>
<dbReference type="Gene3D" id="3.30.200.20">
    <property type="entry name" value="Phosphorylase Kinase, domain 1"/>
    <property type="match status" value="1"/>
</dbReference>
<evidence type="ECO:0000256" key="9">
    <source>
        <dbReference type="ARBA" id="ARBA00023211"/>
    </source>
</evidence>
<feature type="domain" description="NAF" evidence="15">
    <location>
        <begin position="305"/>
        <end position="329"/>
    </location>
</feature>
<dbReference type="Gene3D" id="3.30.310.80">
    <property type="entry name" value="Kinase associated domain 1, KA1"/>
    <property type="match status" value="1"/>
</dbReference>
<reference evidence="17" key="1">
    <citation type="journal article" date="2024" name="IScience">
        <title>Strigolactones Initiate the Formation of Haustorium-like Structures in Castilleja.</title>
        <authorList>
            <person name="Buerger M."/>
            <person name="Peterson D."/>
            <person name="Chory J."/>
        </authorList>
    </citation>
    <scope>NUCLEOTIDE SEQUENCE [LARGE SCALE GENOMIC DNA]</scope>
</reference>
<dbReference type="InterPro" id="IPR000719">
    <property type="entry name" value="Prot_kinase_dom"/>
</dbReference>
<dbReference type="PANTHER" id="PTHR43895:SF151">
    <property type="entry name" value="CBL-INTERACTING SERINE_THREONINE-PROTEIN KINASE 11"/>
    <property type="match status" value="1"/>
</dbReference>
<keyword evidence="17" id="KW-1185">Reference proteome</keyword>
<name>A0ABD3E4A0_9LAMI</name>
<gene>
    <name evidence="16" type="primary">CIPK11</name>
    <name evidence="16" type="ORF">CASFOL_005606</name>
</gene>
<comment type="cofactor">
    <cofactor evidence="1">
        <name>Mn(2+)</name>
        <dbReference type="ChEBI" id="CHEBI:29035"/>
    </cofactor>
</comment>
<dbReference type="GO" id="GO:0005524">
    <property type="term" value="F:ATP binding"/>
    <property type="evidence" value="ECO:0007669"/>
    <property type="project" value="UniProtKB-UniRule"/>
</dbReference>
<evidence type="ECO:0000256" key="12">
    <source>
        <dbReference type="PROSITE-ProRule" id="PRU10141"/>
    </source>
</evidence>
<dbReference type="PROSITE" id="PS50816">
    <property type="entry name" value="NAF"/>
    <property type="match status" value="1"/>
</dbReference>
<keyword evidence="7 16" id="KW-0418">Kinase</keyword>
<evidence type="ECO:0000256" key="1">
    <source>
        <dbReference type="ARBA" id="ARBA00001936"/>
    </source>
</evidence>
<evidence type="ECO:0000313" key="17">
    <source>
        <dbReference type="Proteomes" id="UP001632038"/>
    </source>
</evidence>
<dbReference type="InterPro" id="IPR004041">
    <property type="entry name" value="NAF_dom"/>
</dbReference>
<evidence type="ECO:0000313" key="16">
    <source>
        <dbReference type="EMBL" id="KAL3649203.1"/>
    </source>
</evidence>
<keyword evidence="6 12" id="KW-0547">Nucleotide-binding</keyword>
<evidence type="ECO:0000256" key="2">
    <source>
        <dbReference type="ARBA" id="ARBA00006234"/>
    </source>
</evidence>
<dbReference type="PROSITE" id="PS00107">
    <property type="entry name" value="PROTEIN_KINASE_ATP"/>
    <property type="match status" value="1"/>
</dbReference>
<dbReference type="InterPro" id="IPR018451">
    <property type="entry name" value="NAF/FISL_domain"/>
</dbReference>
<evidence type="ECO:0000256" key="7">
    <source>
        <dbReference type="ARBA" id="ARBA00022777"/>
    </source>
</evidence>
<keyword evidence="9" id="KW-0464">Manganese</keyword>
<organism evidence="16 17">
    <name type="scientific">Castilleja foliolosa</name>
    <dbReference type="NCBI Taxonomy" id="1961234"/>
    <lineage>
        <taxon>Eukaryota</taxon>
        <taxon>Viridiplantae</taxon>
        <taxon>Streptophyta</taxon>
        <taxon>Embryophyta</taxon>
        <taxon>Tracheophyta</taxon>
        <taxon>Spermatophyta</taxon>
        <taxon>Magnoliopsida</taxon>
        <taxon>eudicotyledons</taxon>
        <taxon>Gunneridae</taxon>
        <taxon>Pentapetalae</taxon>
        <taxon>asterids</taxon>
        <taxon>lamiids</taxon>
        <taxon>Lamiales</taxon>
        <taxon>Orobanchaceae</taxon>
        <taxon>Pedicularideae</taxon>
        <taxon>Castillejinae</taxon>
        <taxon>Castilleja</taxon>
    </lineage>
</organism>
<evidence type="ECO:0000259" key="14">
    <source>
        <dbReference type="PROSITE" id="PS50011"/>
    </source>
</evidence>
<dbReference type="PROSITE" id="PS50011">
    <property type="entry name" value="PROTEIN_KINASE_DOM"/>
    <property type="match status" value="1"/>
</dbReference>
<comment type="similarity">
    <text evidence="2">Belongs to the protein kinase superfamily. CAMK Ser/Thr protein kinase family. SNF1 subfamily.</text>
</comment>
<feature type="domain" description="Protein kinase" evidence="14">
    <location>
        <begin position="28"/>
        <end position="284"/>
    </location>
</feature>
<dbReference type="FunFam" id="1.10.510.10:FF:000653">
    <property type="entry name" value="Non-specific serine/threonine protein kinase"/>
    <property type="match status" value="1"/>
</dbReference>
<dbReference type="EMBL" id="JAVIJP010000007">
    <property type="protein sequence ID" value="KAL3649203.1"/>
    <property type="molecule type" value="Genomic_DNA"/>
</dbReference>
<evidence type="ECO:0000256" key="13">
    <source>
        <dbReference type="RuleBase" id="RU000304"/>
    </source>
</evidence>
<dbReference type="PROSITE" id="PS00108">
    <property type="entry name" value="PROTEIN_KINASE_ST"/>
    <property type="match status" value="1"/>
</dbReference>
<dbReference type="InterPro" id="IPR017441">
    <property type="entry name" value="Protein_kinase_ATP_BS"/>
</dbReference>
<evidence type="ECO:0000256" key="10">
    <source>
        <dbReference type="ARBA" id="ARBA00047899"/>
    </source>
</evidence>
<keyword evidence="4 13" id="KW-0723">Serine/threonine-protein kinase</keyword>
<dbReference type="InterPro" id="IPR011009">
    <property type="entry name" value="Kinase-like_dom_sf"/>
</dbReference>
<comment type="catalytic activity">
    <reaction evidence="10">
        <text>L-threonyl-[protein] + ATP = O-phospho-L-threonyl-[protein] + ADP + H(+)</text>
        <dbReference type="Rhea" id="RHEA:46608"/>
        <dbReference type="Rhea" id="RHEA-COMP:11060"/>
        <dbReference type="Rhea" id="RHEA-COMP:11605"/>
        <dbReference type="ChEBI" id="CHEBI:15378"/>
        <dbReference type="ChEBI" id="CHEBI:30013"/>
        <dbReference type="ChEBI" id="CHEBI:30616"/>
        <dbReference type="ChEBI" id="CHEBI:61977"/>
        <dbReference type="ChEBI" id="CHEBI:456216"/>
        <dbReference type="EC" id="2.7.11.1"/>
    </reaction>
</comment>
<accession>A0ABD3E4A0</accession>
<dbReference type="SMART" id="SM00220">
    <property type="entry name" value="S_TKc"/>
    <property type="match status" value="1"/>
</dbReference>
<feature type="binding site" evidence="12">
    <location>
        <position position="57"/>
    </location>
    <ligand>
        <name>ATP</name>
        <dbReference type="ChEBI" id="CHEBI:30616"/>
    </ligand>
</feature>
<keyword evidence="5 16" id="KW-0808">Transferase</keyword>
<dbReference type="GO" id="GO:0004674">
    <property type="term" value="F:protein serine/threonine kinase activity"/>
    <property type="evidence" value="ECO:0007669"/>
    <property type="project" value="UniProtKB-KW"/>
</dbReference>
<evidence type="ECO:0000256" key="5">
    <source>
        <dbReference type="ARBA" id="ARBA00022679"/>
    </source>
</evidence>
<dbReference type="FunFam" id="3.30.200.20:FF:000042">
    <property type="entry name" value="Aurora kinase A"/>
    <property type="match status" value="1"/>
</dbReference>
<proteinExistence type="inferred from homology"/>
<evidence type="ECO:0000256" key="6">
    <source>
        <dbReference type="ARBA" id="ARBA00022741"/>
    </source>
</evidence>
<dbReference type="Gene3D" id="1.10.510.10">
    <property type="entry name" value="Transferase(Phosphotransferase) domain 1"/>
    <property type="match status" value="1"/>
</dbReference>
<dbReference type="InterPro" id="IPR008271">
    <property type="entry name" value="Ser/Thr_kinase_AS"/>
</dbReference>
<evidence type="ECO:0000256" key="3">
    <source>
        <dbReference type="ARBA" id="ARBA00012513"/>
    </source>
</evidence>
<dbReference type="CDD" id="cd12195">
    <property type="entry name" value="CIPK_C"/>
    <property type="match status" value="1"/>
</dbReference>
<dbReference type="Pfam" id="PF00069">
    <property type="entry name" value="Pkinase"/>
    <property type="match status" value="1"/>
</dbReference>
<dbReference type="EC" id="2.7.11.1" evidence="3"/>
<dbReference type="SUPFAM" id="SSF56112">
    <property type="entry name" value="Protein kinase-like (PK-like)"/>
    <property type="match status" value="1"/>
</dbReference>
<evidence type="ECO:0000256" key="11">
    <source>
        <dbReference type="ARBA" id="ARBA00048679"/>
    </source>
</evidence>
<sequence>MEEASNYGAAAAASFISLSPENALFNKYELGKLLGCGAFAKVYHARDIATGKSVAIKVINKSRLNNNAHLMSNIKREIAIMRRLRHPNIVKLIEVLATKGKIYFVLEFVKGGELFAKVAKGRFTEDLGRKYFQQLISAVSYCHLRGVYHRDLKPENLLVDENGDLKVSDFGLSAFKEDQAKTDGLLHTLCGTPAYVAPEILAKRGYDGAKVDVWSCGVVLFVLTAGYLPFNDPNLMSMYKKIYKGEFRCPKWMSLDLKRFLTRLLDTNPEKRITLDEIKTDPWFKKGYSETKHEPNGVVLKEEEKKLLNLNAFDIISFSRGLDLSGLFVEKSTSAGDVDRLTASGPPEKVMEKVEEAVKAEENGLGLQLRRTKECGVELEGQNGNFVVALDVYRLTDSLVVVEVKRKAGDAEAFSSLWKDKIRPVILQQPERLVPSQ</sequence>
<comment type="catalytic activity">
    <reaction evidence="11">
        <text>L-seryl-[protein] + ATP = O-phospho-L-seryl-[protein] + ADP + H(+)</text>
        <dbReference type="Rhea" id="RHEA:17989"/>
        <dbReference type="Rhea" id="RHEA-COMP:9863"/>
        <dbReference type="Rhea" id="RHEA-COMP:11604"/>
        <dbReference type="ChEBI" id="CHEBI:15378"/>
        <dbReference type="ChEBI" id="CHEBI:29999"/>
        <dbReference type="ChEBI" id="CHEBI:30616"/>
        <dbReference type="ChEBI" id="CHEBI:83421"/>
        <dbReference type="ChEBI" id="CHEBI:456216"/>
        <dbReference type="EC" id="2.7.11.1"/>
    </reaction>
</comment>
<evidence type="ECO:0000256" key="8">
    <source>
        <dbReference type="ARBA" id="ARBA00022840"/>
    </source>
</evidence>
<dbReference type="AlphaFoldDB" id="A0ABD3E4A0"/>
<evidence type="ECO:0000256" key="4">
    <source>
        <dbReference type="ARBA" id="ARBA00022527"/>
    </source>
</evidence>
<dbReference type="Proteomes" id="UP001632038">
    <property type="component" value="Unassembled WGS sequence"/>
</dbReference>
<comment type="caution">
    <text evidence="16">The sequence shown here is derived from an EMBL/GenBank/DDBJ whole genome shotgun (WGS) entry which is preliminary data.</text>
</comment>
<protein>
    <recommendedName>
        <fullName evidence="3">non-specific serine/threonine protein kinase</fullName>
        <ecNumber evidence="3">2.7.11.1</ecNumber>
    </recommendedName>
</protein>
<dbReference type="PANTHER" id="PTHR43895">
    <property type="entry name" value="CALCIUM/CALMODULIN-DEPENDENT PROTEIN KINASE KINASE-RELATED"/>
    <property type="match status" value="1"/>
</dbReference>